<dbReference type="AlphaFoldDB" id="A0AAU2UXF0"/>
<evidence type="ECO:0000256" key="1">
    <source>
        <dbReference type="SAM" id="MobiDB-lite"/>
    </source>
</evidence>
<protein>
    <recommendedName>
        <fullName evidence="3">Transposase</fullName>
    </recommendedName>
</protein>
<dbReference type="EMBL" id="CP108318">
    <property type="protein sequence ID" value="WTW59771.1"/>
    <property type="molecule type" value="Genomic_DNA"/>
</dbReference>
<feature type="compositionally biased region" description="Basic and acidic residues" evidence="1">
    <location>
        <begin position="63"/>
        <end position="82"/>
    </location>
</feature>
<feature type="compositionally biased region" description="Basic and acidic residues" evidence="1">
    <location>
        <begin position="1"/>
        <end position="18"/>
    </location>
</feature>
<feature type="region of interest" description="Disordered" evidence="1">
    <location>
        <begin position="1"/>
        <end position="29"/>
    </location>
</feature>
<evidence type="ECO:0008006" key="3">
    <source>
        <dbReference type="Google" id="ProtNLM"/>
    </source>
</evidence>
<feature type="compositionally biased region" description="Basic residues" evidence="1">
    <location>
        <begin position="19"/>
        <end position="28"/>
    </location>
</feature>
<feature type="region of interest" description="Disordered" evidence="1">
    <location>
        <begin position="63"/>
        <end position="90"/>
    </location>
</feature>
<name>A0AAU2UXF0_9ACTN</name>
<evidence type="ECO:0000313" key="2">
    <source>
        <dbReference type="EMBL" id="WTW59771.1"/>
    </source>
</evidence>
<organism evidence="2">
    <name type="scientific">Streptomyces sp. NBC_00003</name>
    <dbReference type="NCBI Taxonomy" id="2903608"/>
    <lineage>
        <taxon>Bacteria</taxon>
        <taxon>Bacillati</taxon>
        <taxon>Actinomycetota</taxon>
        <taxon>Actinomycetes</taxon>
        <taxon>Kitasatosporales</taxon>
        <taxon>Streptomycetaceae</taxon>
        <taxon>Streptomyces</taxon>
    </lineage>
</organism>
<reference evidence="2" key="1">
    <citation type="submission" date="2022-10" db="EMBL/GenBank/DDBJ databases">
        <title>The complete genomes of actinobacterial strains from the NBC collection.</title>
        <authorList>
            <person name="Joergensen T.S."/>
            <person name="Alvarez Arevalo M."/>
            <person name="Sterndorff E.B."/>
            <person name="Faurdal D."/>
            <person name="Vuksanovic O."/>
            <person name="Mourched A.-S."/>
            <person name="Charusanti P."/>
            <person name="Shaw S."/>
            <person name="Blin K."/>
            <person name="Weber T."/>
        </authorList>
    </citation>
    <scope>NUCLEOTIDE SEQUENCE</scope>
    <source>
        <strain evidence="2">NBC_00003</strain>
    </source>
</reference>
<sequence length="90" mass="10543">MHGTTRHHDDEDWPDGARTRRPSARKAVSRLYETRRLSALRRQIRDEVITARAGKRITTDLRRRHRADELAPARRTPCGERGLHRRAALQ</sequence>
<proteinExistence type="predicted"/>
<accession>A0AAU2UXF0</accession>
<gene>
    <name evidence="2" type="ORF">OG549_03405</name>
</gene>